<organism evidence="1 2">
    <name type="scientific">Peribacillus loiseleuriae</name>
    <dbReference type="NCBI Taxonomy" id="1679170"/>
    <lineage>
        <taxon>Bacteria</taxon>
        <taxon>Bacillati</taxon>
        <taxon>Bacillota</taxon>
        <taxon>Bacilli</taxon>
        <taxon>Bacillales</taxon>
        <taxon>Bacillaceae</taxon>
        <taxon>Peribacillus</taxon>
    </lineage>
</organism>
<keyword evidence="2" id="KW-1185">Reference proteome</keyword>
<dbReference type="OrthoDB" id="2453381at2"/>
<dbReference type="AlphaFoldDB" id="A0A0K9GV69"/>
<dbReference type="Pfam" id="PF19618">
    <property type="entry name" value="DUF6123"/>
    <property type="match status" value="1"/>
</dbReference>
<dbReference type="EMBL" id="LFZW01000001">
    <property type="protein sequence ID" value="KMY50521.1"/>
    <property type="molecule type" value="Genomic_DNA"/>
</dbReference>
<evidence type="ECO:0000313" key="2">
    <source>
        <dbReference type="Proteomes" id="UP000037146"/>
    </source>
</evidence>
<evidence type="ECO:0008006" key="3">
    <source>
        <dbReference type="Google" id="ProtNLM"/>
    </source>
</evidence>
<sequence>MFVEKTVEEYVCFLEEKGFTFGEDAIGFIYFGQRYTKASDFLVNIAIELTLKAQKNFDGSFYISLLETMKRNKIASRSKAERFAREQGLLN</sequence>
<evidence type="ECO:0000313" key="1">
    <source>
        <dbReference type="EMBL" id="KMY50521.1"/>
    </source>
</evidence>
<gene>
    <name evidence="1" type="ORF">AC625_14245</name>
</gene>
<dbReference type="PATRIC" id="fig|1679170.3.peg.3247"/>
<reference evidence="2" key="1">
    <citation type="submission" date="2015-07" db="EMBL/GenBank/DDBJ databases">
        <title>Genome sequencing project for genomic taxonomy and phylogenomics of Bacillus-like bacteria.</title>
        <authorList>
            <person name="Liu B."/>
            <person name="Wang J."/>
            <person name="Zhu Y."/>
            <person name="Liu G."/>
            <person name="Chen Q."/>
            <person name="Chen Z."/>
            <person name="Lan J."/>
            <person name="Che J."/>
            <person name="Ge C."/>
            <person name="Shi H."/>
            <person name="Pan Z."/>
            <person name="Liu X."/>
        </authorList>
    </citation>
    <scope>NUCLEOTIDE SEQUENCE [LARGE SCALE GENOMIC DNA]</scope>
    <source>
        <strain evidence="2">FJAT-27997</strain>
    </source>
</reference>
<proteinExistence type="predicted"/>
<comment type="caution">
    <text evidence="1">The sequence shown here is derived from an EMBL/GenBank/DDBJ whole genome shotgun (WGS) entry which is preliminary data.</text>
</comment>
<name>A0A0K9GV69_9BACI</name>
<dbReference type="Proteomes" id="UP000037146">
    <property type="component" value="Unassembled WGS sequence"/>
</dbReference>
<accession>A0A0K9GV69</accession>
<dbReference type="InterPro" id="IPR046126">
    <property type="entry name" value="DUF6123"/>
</dbReference>
<protein>
    <recommendedName>
        <fullName evidence="3">DnaD domain-containing protein</fullName>
    </recommendedName>
</protein>